<sequence>MQFPQIRLQSQNAQIQINQTRAQQTIRQPQAVQSITQPKGELSINTSPSRLSIDQTEAWADMGIKHVSRMTDEAAQKGKQAVHQATARIVRQGVELMKIEQAGNPIARQAKENSQDAPKQFNIGWIPSAGSVKIEYKPSDVNINYTARKPTIDTRAQKPVTSYQPGTVDVSLKQKNHLDIDFANLKHYGINFEMNI</sequence>
<keyword evidence="2" id="KW-1185">Reference proteome</keyword>
<evidence type="ECO:0000313" key="1">
    <source>
        <dbReference type="EMBL" id="MDL4839220.1"/>
    </source>
</evidence>
<protein>
    <submittedName>
        <fullName evidence="1">DUF6470 family protein</fullName>
    </submittedName>
</protein>
<evidence type="ECO:0000313" key="2">
    <source>
        <dbReference type="Proteomes" id="UP001235343"/>
    </source>
</evidence>
<dbReference type="Pfam" id="PF20074">
    <property type="entry name" value="DUF6470"/>
    <property type="match status" value="1"/>
</dbReference>
<dbReference type="InterPro" id="IPR045527">
    <property type="entry name" value="DUF6470"/>
</dbReference>
<dbReference type="Proteomes" id="UP001235343">
    <property type="component" value="Unassembled WGS sequence"/>
</dbReference>
<dbReference type="EMBL" id="JASTZU010000012">
    <property type="protein sequence ID" value="MDL4839220.1"/>
    <property type="molecule type" value="Genomic_DNA"/>
</dbReference>
<gene>
    <name evidence="1" type="ORF">QQS35_01920</name>
</gene>
<reference evidence="1 2" key="1">
    <citation type="submission" date="2023-06" db="EMBL/GenBank/DDBJ databases">
        <title>Aquibacillus rhizosphaerae LR5S19.</title>
        <authorList>
            <person name="Sun J.-Q."/>
        </authorList>
    </citation>
    <scope>NUCLEOTIDE SEQUENCE [LARGE SCALE GENOMIC DNA]</scope>
    <source>
        <strain evidence="1 2">LR5S19</strain>
    </source>
</reference>
<proteinExistence type="predicted"/>
<comment type="caution">
    <text evidence="1">The sequence shown here is derived from an EMBL/GenBank/DDBJ whole genome shotgun (WGS) entry which is preliminary data.</text>
</comment>
<dbReference type="RefSeq" id="WP_285930075.1">
    <property type="nucleotide sequence ID" value="NZ_JASTZU010000012.1"/>
</dbReference>
<organism evidence="1 2">
    <name type="scientific">Aquibacillus rhizosphaerae</name>
    <dbReference type="NCBI Taxonomy" id="3051431"/>
    <lineage>
        <taxon>Bacteria</taxon>
        <taxon>Bacillati</taxon>
        <taxon>Bacillota</taxon>
        <taxon>Bacilli</taxon>
        <taxon>Bacillales</taxon>
        <taxon>Bacillaceae</taxon>
        <taxon>Aquibacillus</taxon>
    </lineage>
</organism>
<accession>A0ABT7L0B8</accession>
<name>A0ABT7L0B8_9BACI</name>